<name>A0ABR8ACA6_9CYAN</name>
<dbReference type="RefSeq" id="WP_190543276.1">
    <property type="nucleotide sequence ID" value="NZ_CAWPNO010000064.1"/>
</dbReference>
<keyword evidence="3" id="KW-1185">Reference proteome</keyword>
<evidence type="ECO:0000313" key="3">
    <source>
        <dbReference type="Proteomes" id="UP000658514"/>
    </source>
</evidence>
<dbReference type="Proteomes" id="UP000658514">
    <property type="component" value="Unassembled WGS sequence"/>
</dbReference>
<reference evidence="2 3" key="1">
    <citation type="journal article" date="2020" name="ISME J.">
        <title>Comparative genomics reveals insights into cyanobacterial evolution and habitat adaptation.</title>
        <authorList>
            <person name="Chen M.Y."/>
            <person name="Teng W.K."/>
            <person name="Zhao L."/>
            <person name="Hu C.X."/>
            <person name="Zhou Y.K."/>
            <person name="Han B.P."/>
            <person name="Song L.R."/>
            <person name="Shu W.S."/>
        </authorList>
    </citation>
    <scope>NUCLEOTIDE SEQUENCE [LARGE SCALE GENOMIC DNA]</scope>
    <source>
        <strain evidence="2 3">FACHB-288</strain>
    </source>
</reference>
<dbReference type="Gene3D" id="2.40.10.10">
    <property type="entry name" value="Trypsin-like serine proteases"/>
    <property type="match status" value="2"/>
</dbReference>
<dbReference type="InterPro" id="IPR043504">
    <property type="entry name" value="Peptidase_S1_PA_chymotrypsin"/>
</dbReference>
<sequence length="260" mass="28396">MSLSGWLLLGLIINLASAQFDLPVQQSTIAQTVPKYSLTTPTETEKIQKLAQQTTVRILTANASGSGVIVQHQGQIYTVLTSWHVVAFSDRHTIITPDGRRHTPSRQPQQLGNSDLAITQFRSNSRYQITTISTEPVKLGEPVFAAGFPMYQGQSLATTFNQGIKVFRFTSGEISVLPPKSLAQGYRLGYTNDIAVGMSGGPIFNASGLLIGINGRLKNRDPNFGMYTFEDGTEPPIGLLPQILSSSWGIPITNYLQFHN</sequence>
<proteinExistence type="predicted"/>
<protein>
    <submittedName>
        <fullName evidence="2">Trypsin-like peptidase domain-containing protein</fullName>
    </submittedName>
</protein>
<organism evidence="2 3">
    <name type="scientific">Calothrix parietina FACHB-288</name>
    <dbReference type="NCBI Taxonomy" id="2692896"/>
    <lineage>
        <taxon>Bacteria</taxon>
        <taxon>Bacillati</taxon>
        <taxon>Cyanobacteriota</taxon>
        <taxon>Cyanophyceae</taxon>
        <taxon>Nostocales</taxon>
        <taxon>Calotrichaceae</taxon>
        <taxon>Calothrix</taxon>
    </lineage>
</organism>
<feature type="signal peptide" evidence="1">
    <location>
        <begin position="1"/>
        <end position="18"/>
    </location>
</feature>
<evidence type="ECO:0000256" key="1">
    <source>
        <dbReference type="SAM" id="SignalP"/>
    </source>
</evidence>
<dbReference type="EMBL" id="JACJQH010000031">
    <property type="protein sequence ID" value="MBD2197652.1"/>
    <property type="molecule type" value="Genomic_DNA"/>
</dbReference>
<keyword evidence="1" id="KW-0732">Signal</keyword>
<accession>A0ABR8ACA6</accession>
<gene>
    <name evidence="2" type="ORF">H6G24_19440</name>
</gene>
<feature type="chain" id="PRO_5047288186" evidence="1">
    <location>
        <begin position="19"/>
        <end position="260"/>
    </location>
</feature>
<dbReference type="Pfam" id="PF13365">
    <property type="entry name" value="Trypsin_2"/>
    <property type="match status" value="1"/>
</dbReference>
<dbReference type="SUPFAM" id="SSF50494">
    <property type="entry name" value="Trypsin-like serine proteases"/>
    <property type="match status" value="1"/>
</dbReference>
<comment type="caution">
    <text evidence="2">The sequence shown here is derived from an EMBL/GenBank/DDBJ whole genome shotgun (WGS) entry which is preliminary data.</text>
</comment>
<evidence type="ECO:0000313" key="2">
    <source>
        <dbReference type="EMBL" id="MBD2197652.1"/>
    </source>
</evidence>
<dbReference type="InterPro" id="IPR009003">
    <property type="entry name" value="Peptidase_S1_PA"/>
</dbReference>